<keyword evidence="1" id="KW-1133">Transmembrane helix</keyword>
<organism evidence="2 3">
    <name type="scientific">Halodesulfovibrio aestuarii</name>
    <dbReference type="NCBI Taxonomy" id="126333"/>
    <lineage>
        <taxon>Bacteria</taxon>
        <taxon>Pseudomonadati</taxon>
        <taxon>Thermodesulfobacteriota</taxon>
        <taxon>Desulfovibrionia</taxon>
        <taxon>Desulfovibrionales</taxon>
        <taxon>Desulfovibrionaceae</taxon>
        <taxon>Halodesulfovibrio</taxon>
    </lineage>
</organism>
<reference evidence="2 3" key="1">
    <citation type="submission" date="2016-11" db="EMBL/GenBank/DDBJ databases">
        <authorList>
            <person name="Varghese N."/>
            <person name="Submissions S."/>
        </authorList>
    </citation>
    <scope>NUCLEOTIDE SEQUENCE [LARGE SCALE GENOMIC DNA]</scope>
    <source>
        <strain evidence="2 3">DSM 17919</strain>
    </source>
</reference>
<evidence type="ECO:0000313" key="3">
    <source>
        <dbReference type="Proteomes" id="UP000184001"/>
    </source>
</evidence>
<dbReference type="PANTHER" id="PTHR35335">
    <property type="entry name" value="UPF0716 PROTEIN FXSA"/>
    <property type="match status" value="1"/>
</dbReference>
<comment type="caution">
    <text evidence="2">The sequence shown here is derived from an EMBL/GenBank/DDBJ whole genome shotgun (WGS) entry which is preliminary data.</text>
</comment>
<evidence type="ECO:0000256" key="1">
    <source>
        <dbReference type="SAM" id="Phobius"/>
    </source>
</evidence>
<dbReference type="EMBL" id="FQZR01000002">
    <property type="protein sequence ID" value="SHI49746.1"/>
    <property type="molecule type" value="Genomic_DNA"/>
</dbReference>
<accession>A0A8G2F9T0</accession>
<keyword evidence="1" id="KW-0812">Transmembrane</keyword>
<evidence type="ECO:0000313" key="2">
    <source>
        <dbReference type="EMBL" id="SHI49746.1"/>
    </source>
</evidence>
<gene>
    <name evidence="2" type="ORF">SAMN05660830_00133</name>
</gene>
<dbReference type="GO" id="GO:0016020">
    <property type="term" value="C:membrane"/>
    <property type="evidence" value="ECO:0007669"/>
    <property type="project" value="InterPro"/>
</dbReference>
<dbReference type="InterPro" id="IPR007313">
    <property type="entry name" value="FxsA"/>
</dbReference>
<sequence length="236" mass="25991">MFPWVTANGGDLPGKSCILGILHYRGGGRDHKGLVISFRVTSFLEVRIDCLEFEGHNNMFGRLFLLFTLIPILELYMLVSVGSVIGGLPTIGIVIITGIAGAWLARMEGFNTMQKVRQSLNEGAMPADEMVEGLLILIAGLLLLTPGFVTDFAGLALLLPLTRKPFARWLRKQFSEAAVRGGSQNHAGFTYYTWHSSGGQQKDEQTVYSKIKNDAQHQAPRQAIVIDCEPVDDEQK</sequence>
<proteinExistence type="predicted"/>
<keyword evidence="1" id="KW-0472">Membrane</keyword>
<protein>
    <submittedName>
        <fullName evidence="2">UPF0716 protein FxsA</fullName>
    </submittedName>
</protein>
<dbReference type="Proteomes" id="UP000184001">
    <property type="component" value="Unassembled WGS sequence"/>
</dbReference>
<dbReference type="NCBIfam" id="NF008528">
    <property type="entry name" value="PRK11463.1-2"/>
    <property type="match status" value="1"/>
</dbReference>
<dbReference type="PANTHER" id="PTHR35335:SF1">
    <property type="entry name" value="UPF0716 PROTEIN FXSA"/>
    <property type="match status" value="1"/>
</dbReference>
<dbReference type="AlphaFoldDB" id="A0A8G2F9T0"/>
<feature type="transmembrane region" description="Helical" evidence="1">
    <location>
        <begin position="59"/>
        <end position="79"/>
    </location>
</feature>
<feature type="transmembrane region" description="Helical" evidence="1">
    <location>
        <begin position="86"/>
        <end position="105"/>
    </location>
</feature>
<dbReference type="Pfam" id="PF04186">
    <property type="entry name" value="FxsA"/>
    <property type="match status" value="1"/>
</dbReference>
<feature type="transmembrane region" description="Helical" evidence="1">
    <location>
        <begin position="134"/>
        <end position="161"/>
    </location>
</feature>
<name>A0A8G2F9T0_9BACT</name>